<protein>
    <submittedName>
        <fullName evidence="2">Uncharacterized protein</fullName>
    </submittedName>
</protein>
<feature type="region of interest" description="Disordered" evidence="1">
    <location>
        <begin position="1"/>
        <end position="27"/>
    </location>
</feature>
<proteinExistence type="predicted"/>
<organism evidence="2 3">
    <name type="scientific">Araneus ventricosus</name>
    <name type="common">Orbweaver spider</name>
    <name type="synonym">Epeira ventricosa</name>
    <dbReference type="NCBI Taxonomy" id="182803"/>
    <lineage>
        <taxon>Eukaryota</taxon>
        <taxon>Metazoa</taxon>
        <taxon>Ecdysozoa</taxon>
        <taxon>Arthropoda</taxon>
        <taxon>Chelicerata</taxon>
        <taxon>Arachnida</taxon>
        <taxon>Araneae</taxon>
        <taxon>Araneomorphae</taxon>
        <taxon>Entelegynae</taxon>
        <taxon>Araneoidea</taxon>
        <taxon>Araneidae</taxon>
        <taxon>Araneus</taxon>
    </lineage>
</organism>
<keyword evidence="3" id="KW-1185">Reference proteome</keyword>
<feature type="compositionally biased region" description="Basic residues" evidence="1">
    <location>
        <begin position="1"/>
        <end position="13"/>
    </location>
</feature>
<reference evidence="2 3" key="1">
    <citation type="journal article" date="2019" name="Sci. Rep.">
        <title>Orb-weaving spider Araneus ventricosus genome elucidates the spidroin gene catalogue.</title>
        <authorList>
            <person name="Kono N."/>
            <person name="Nakamura H."/>
            <person name="Ohtoshi R."/>
            <person name="Moran D.A.P."/>
            <person name="Shinohara A."/>
            <person name="Yoshida Y."/>
            <person name="Fujiwara M."/>
            <person name="Mori M."/>
            <person name="Tomita M."/>
            <person name="Arakawa K."/>
        </authorList>
    </citation>
    <scope>NUCLEOTIDE SEQUENCE [LARGE SCALE GENOMIC DNA]</scope>
</reference>
<evidence type="ECO:0000313" key="3">
    <source>
        <dbReference type="Proteomes" id="UP000499080"/>
    </source>
</evidence>
<dbReference type="EMBL" id="BGPR01000490">
    <property type="protein sequence ID" value="GBM22945.1"/>
    <property type="molecule type" value="Genomic_DNA"/>
</dbReference>
<feature type="compositionally biased region" description="Low complexity" evidence="1">
    <location>
        <begin position="14"/>
        <end position="27"/>
    </location>
</feature>
<accession>A0A4Y2E561</accession>
<evidence type="ECO:0000256" key="1">
    <source>
        <dbReference type="SAM" id="MobiDB-lite"/>
    </source>
</evidence>
<dbReference type="Proteomes" id="UP000499080">
    <property type="component" value="Unassembled WGS sequence"/>
</dbReference>
<sequence length="126" mass="14085">MGRKRIKTKKKKFSCSGSQFQDSSSSFPFQHSFPFLLGSRDCRESLRPENRFLCLPPYSSPDLLFVFLLLLPPPGALLPHAMSSVVEAVEEAVFPEDPNRERESAFFSAVGNFILLPGFGRKKASS</sequence>
<name>A0A4Y2E561_ARAVE</name>
<evidence type="ECO:0000313" key="2">
    <source>
        <dbReference type="EMBL" id="GBM22945.1"/>
    </source>
</evidence>
<dbReference type="AlphaFoldDB" id="A0A4Y2E561"/>
<gene>
    <name evidence="2" type="ORF">AVEN_172299_1</name>
</gene>
<comment type="caution">
    <text evidence="2">The sequence shown here is derived from an EMBL/GenBank/DDBJ whole genome shotgun (WGS) entry which is preliminary data.</text>
</comment>